<keyword evidence="3" id="KW-0547">Nucleotide-binding</keyword>
<comment type="similarity">
    <text evidence="1">Belongs to the folylpolyglutamate synthase family.</text>
</comment>
<name>I6ZHU1_ENCRO</name>
<organism evidence="5 6">
    <name type="scientific">Encephalitozoon romaleae (strain SJ-2008)</name>
    <name type="common">Microsporidian parasite</name>
    <dbReference type="NCBI Taxonomy" id="1178016"/>
    <lineage>
        <taxon>Eukaryota</taxon>
        <taxon>Fungi</taxon>
        <taxon>Fungi incertae sedis</taxon>
        <taxon>Microsporidia</taxon>
        <taxon>Unikaryonidae</taxon>
        <taxon>Encephalitozoon</taxon>
    </lineage>
</organism>
<evidence type="ECO:0000256" key="2">
    <source>
        <dbReference type="ARBA" id="ARBA00022598"/>
    </source>
</evidence>
<dbReference type="KEGG" id="ero:EROM_040010"/>
<dbReference type="OrthoDB" id="5212574at2759"/>
<dbReference type="GO" id="GO:0008841">
    <property type="term" value="F:dihydrofolate synthase activity"/>
    <property type="evidence" value="ECO:0007669"/>
    <property type="project" value="TreeGrafter"/>
</dbReference>
<accession>I6ZHU1</accession>
<dbReference type="GO" id="GO:0004326">
    <property type="term" value="F:tetrahydrofolylpolyglutamate synthase activity"/>
    <property type="evidence" value="ECO:0007669"/>
    <property type="project" value="InterPro"/>
</dbReference>
<evidence type="ECO:0000313" key="5">
    <source>
        <dbReference type="EMBL" id="AFN82773.1"/>
    </source>
</evidence>
<dbReference type="GeneID" id="20521065"/>
<dbReference type="VEuPathDB" id="MicrosporidiaDB:EROM_040010"/>
<proteinExistence type="inferred from homology"/>
<dbReference type="Proteomes" id="UP000010094">
    <property type="component" value="Chromosome IV"/>
</dbReference>
<evidence type="ECO:0000256" key="4">
    <source>
        <dbReference type="ARBA" id="ARBA00022840"/>
    </source>
</evidence>
<keyword evidence="6" id="KW-1185">Reference proteome</keyword>
<evidence type="ECO:0000256" key="1">
    <source>
        <dbReference type="ARBA" id="ARBA00008276"/>
    </source>
</evidence>
<dbReference type="AlphaFoldDB" id="I6ZHU1"/>
<dbReference type="HOGENOM" id="CLU_2108994_0_0_1"/>
<evidence type="ECO:0000313" key="6">
    <source>
        <dbReference type="Proteomes" id="UP000010094"/>
    </source>
</evidence>
<dbReference type="EMBL" id="CP003521">
    <property type="protein sequence ID" value="AFN82773.1"/>
    <property type="molecule type" value="Genomic_DNA"/>
</dbReference>
<dbReference type="PANTHER" id="PTHR11136:SF0">
    <property type="entry name" value="DIHYDROFOLATE SYNTHETASE-RELATED"/>
    <property type="match status" value="1"/>
</dbReference>
<dbReference type="GO" id="GO:0005524">
    <property type="term" value="F:ATP binding"/>
    <property type="evidence" value="ECO:0007669"/>
    <property type="project" value="UniProtKB-KW"/>
</dbReference>
<gene>
    <name evidence="5" type="ordered locus">EROM_040010</name>
</gene>
<dbReference type="Gene3D" id="3.40.1190.10">
    <property type="entry name" value="Mur-like, catalytic domain"/>
    <property type="match status" value="1"/>
</dbReference>
<keyword evidence="4" id="KW-0067">ATP-binding</keyword>
<dbReference type="RefSeq" id="XP_009264270.1">
    <property type="nucleotide sequence ID" value="XM_009265995.1"/>
</dbReference>
<dbReference type="InterPro" id="IPR036565">
    <property type="entry name" value="Mur-like_cat_sf"/>
</dbReference>
<evidence type="ECO:0000256" key="3">
    <source>
        <dbReference type="ARBA" id="ARBA00022741"/>
    </source>
</evidence>
<sequence length="115" mass="12419">MAGNQQRDYEKRKGMLENTAGSFPALSGFEKNVVIATTLFKDHGTQVGVIEAGVGHILDTTNVFSEESVITSVPTAISVDHSEILGETVEDIVEHRYALGENEGSCLWVPSLQKA</sequence>
<dbReference type="PANTHER" id="PTHR11136">
    <property type="entry name" value="FOLYLPOLYGLUTAMATE SYNTHASE-RELATED"/>
    <property type="match status" value="1"/>
</dbReference>
<dbReference type="GO" id="GO:0005737">
    <property type="term" value="C:cytoplasm"/>
    <property type="evidence" value="ECO:0007669"/>
    <property type="project" value="TreeGrafter"/>
</dbReference>
<dbReference type="InterPro" id="IPR001645">
    <property type="entry name" value="Folylpolyglutamate_synth"/>
</dbReference>
<dbReference type="SUPFAM" id="SSF53623">
    <property type="entry name" value="MurD-like peptide ligases, catalytic domain"/>
    <property type="match status" value="1"/>
</dbReference>
<protein>
    <submittedName>
        <fullName evidence="5">Dihydrofolate synthetase</fullName>
    </submittedName>
</protein>
<reference evidence="5 6" key="1">
    <citation type="journal article" date="2012" name="Proc. Natl. Acad. Sci. U.S.A.">
        <title>Gain and loss of multiple functionally related, horizontally transferred genes in the reduced genomes of two microsporidian parasites.</title>
        <authorList>
            <person name="Pombert J.-F."/>
            <person name="Selman M."/>
            <person name="Burki F."/>
            <person name="Bardell F.T."/>
            <person name="Farinelli L."/>
            <person name="Solter L.F."/>
            <person name="Whitman D.W."/>
            <person name="Weiss L.M."/>
            <person name="Corradi N."/>
            <person name="Keeling P.J."/>
        </authorList>
    </citation>
    <scope>NUCLEOTIDE SEQUENCE [LARGE SCALE GENOMIC DNA]</scope>
    <source>
        <strain evidence="5 6">SJ-2008</strain>
    </source>
</reference>
<keyword evidence="2" id="KW-0436">Ligase</keyword>